<evidence type="ECO:0000313" key="1">
    <source>
        <dbReference type="EMBL" id="MBP1907771.1"/>
    </source>
</evidence>
<accession>A0ABS4FYV6</accession>
<name>A0ABS4FYV6_9BACL</name>
<sequence>MGQQHVGILLNSSMCRGIPTRKTGQESLSNYEEMAKEYELTPCFFKLGDIDIKRNIVVAYVGNGREYVKQMIEIPKVIHNRALYNNHSAHLKLKRLSANGTKLFNMNNRYGKDIIHRLVWSAPHLRDYVPNAASATPYSIKIMMARFSDLILKPVRGSVGQGIMRLRREPKGWLFMYTSHRRLRTIKLQGGQLPKWVQRHLSATPYLIQERIPLIEYENRCIDLRVTVQRGLTGDWGITGLFAKAAPQGSFISNVAKGGEAFPAEYVLSQLMPPEQMLISLTHVSTLALGIATHLSSKLPLLGDLGLDIGLTKDGRPFFIECNGRDQRYGFRKAGLSETWKETYRQPMAFAKYLLDQNTV</sequence>
<dbReference type="InterPro" id="IPR026838">
    <property type="entry name" value="YheC/D"/>
</dbReference>
<gene>
    <name evidence="1" type="ORF">J2Z32_004452</name>
</gene>
<organism evidence="1 2">
    <name type="scientific">Paenibacillus turicensis</name>
    <dbReference type="NCBI Taxonomy" id="160487"/>
    <lineage>
        <taxon>Bacteria</taxon>
        <taxon>Bacillati</taxon>
        <taxon>Bacillota</taxon>
        <taxon>Bacilli</taxon>
        <taxon>Bacillales</taxon>
        <taxon>Paenibacillaceae</taxon>
        <taxon>Paenibacillus</taxon>
    </lineage>
</organism>
<dbReference type="EMBL" id="JAGGKG010000034">
    <property type="protein sequence ID" value="MBP1907771.1"/>
    <property type="molecule type" value="Genomic_DNA"/>
</dbReference>
<evidence type="ECO:0008006" key="3">
    <source>
        <dbReference type="Google" id="ProtNLM"/>
    </source>
</evidence>
<dbReference type="Proteomes" id="UP001519272">
    <property type="component" value="Unassembled WGS sequence"/>
</dbReference>
<proteinExistence type="predicted"/>
<comment type="caution">
    <text evidence="1">The sequence shown here is derived from an EMBL/GenBank/DDBJ whole genome shotgun (WGS) entry which is preliminary data.</text>
</comment>
<dbReference type="RefSeq" id="WP_210091343.1">
    <property type="nucleotide sequence ID" value="NZ_JAGGKG010000034.1"/>
</dbReference>
<keyword evidence="2" id="KW-1185">Reference proteome</keyword>
<evidence type="ECO:0000313" key="2">
    <source>
        <dbReference type="Proteomes" id="UP001519272"/>
    </source>
</evidence>
<protein>
    <recommendedName>
        <fullName evidence="3">YheC/YheD family protein</fullName>
    </recommendedName>
</protein>
<dbReference type="SUPFAM" id="SSF56059">
    <property type="entry name" value="Glutathione synthetase ATP-binding domain-like"/>
    <property type="match status" value="1"/>
</dbReference>
<dbReference type="Pfam" id="PF14398">
    <property type="entry name" value="ATPgrasp_YheCD"/>
    <property type="match status" value="1"/>
</dbReference>
<reference evidence="1 2" key="1">
    <citation type="submission" date="2021-03" db="EMBL/GenBank/DDBJ databases">
        <title>Genomic Encyclopedia of Type Strains, Phase IV (KMG-IV): sequencing the most valuable type-strain genomes for metagenomic binning, comparative biology and taxonomic classification.</title>
        <authorList>
            <person name="Goeker M."/>
        </authorList>
    </citation>
    <scope>NUCLEOTIDE SEQUENCE [LARGE SCALE GENOMIC DNA]</scope>
    <source>
        <strain evidence="1 2">DSM 14349</strain>
    </source>
</reference>
<dbReference type="Gene3D" id="3.30.470.20">
    <property type="entry name" value="ATP-grasp fold, B domain"/>
    <property type="match status" value="1"/>
</dbReference>